<dbReference type="InterPro" id="IPR036390">
    <property type="entry name" value="WH_DNA-bd_sf"/>
</dbReference>
<protein>
    <submittedName>
        <fullName evidence="5">DNA-binding Lrp family transcriptional regulator</fullName>
    </submittedName>
</protein>
<evidence type="ECO:0000259" key="4">
    <source>
        <dbReference type="PROSITE" id="PS50956"/>
    </source>
</evidence>
<evidence type="ECO:0000256" key="1">
    <source>
        <dbReference type="ARBA" id="ARBA00023015"/>
    </source>
</evidence>
<accession>A0A7W4YIE4</accession>
<evidence type="ECO:0000313" key="5">
    <source>
        <dbReference type="EMBL" id="MBB2967208.1"/>
    </source>
</evidence>
<dbReference type="InterPro" id="IPR019888">
    <property type="entry name" value="Tscrpt_reg_AsnC-like"/>
</dbReference>
<dbReference type="PANTHER" id="PTHR30154">
    <property type="entry name" value="LEUCINE-RESPONSIVE REGULATORY PROTEIN"/>
    <property type="match status" value="1"/>
</dbReference>
<dbReference type="Proteomes" id="UP000538196">
    <property type="component" value="Unassembled WGS sequence"/>
</dbReference>
<dbReference type="Pfam" id="PF13412">
    <property type="entry name" value="HTH_24"/>
    <property type="match status" value="1"/>
</dbReference>
<dbReference type="GO" id="GO:0005829">
    <property type="term" value="C:cytosol"/>
    <property type="evidence" value="ECO:0007669"/>
    <property type="project" value="TreeGrafter"/>
</dbReference>
<dbReference type="GO" id="GO:0043200">
    <property type="term" value="P:response to amino acid"/>
    <property type="evidence" value="ECO:0007669"/>
    <property type="project" value="TreeGrafter"/>
</dbReference>
<proteinExistence type="predicted"/>
<name>A0A7W4YIE4_LEIAQ</name>
<sequence length="312" mass="33390">MPIRPDRTVPERDTDALDSSLVRALQADGRASIHELARTLGVSRDLVSRRLGTLIGRDGLRVVAALDPGFAGLNVLIHGLVAVDGRARPVAEQLADLPDTVFVSLVGGSSPVVFESRHGDLDELHATLTAIREIPGVRGLRVSTYDALLKEFITAASVTSVKLDRLDHDLIAVLQDDGRASYRELADKVRLSPSSARARVRRLLDAGVIRIAAIDAGGLSRNRVAVGVGIGLRGSAEPVHRYLVDARAVDLAADAHGAYDVIATIVGTTRTGVLSVIEDLRALPEVGSLETWAHLDIIKEDYTRTLGRIVRG</sequence>
<dbReference type="PROSITE" id="PS50956">
    <property type="entry name" value="HTH_ASNC_2"/>
    <property type="match status" value="1"/>
</dbReference>
<keyword evidence="1" id="KW-0805">Transcription regulation</keyword>
<evidence type="ECO:0000256" key="3">
    <source>
        <dbReference type="ARBA" id="ARBA00023163"/>
    </source>
</evidence>
<dbReference type="InterPro" id="IPR000485">
    <property type="entry name" value="AsnC-type_HTH_dom"/>
</dbReference>
<dbReference type="Gene3D" id="3.30.70.920">
    <property type="match status" value="1"/>
</dbReference>
<gene>
    <name evidence="5" type="ORF">FHX33_001940</name>
</gene>
<dbReference type="PRINTS" id="PR00033">
    <property type="entry name" value="HTHASNC"/>
</dbReference>
<dbReference type="AlphaFoldDB" id="A0A7W4YIE4"/>
<evidence type="ECO:0000256" key="2">
    <source>
        <dbReference type="ARBA" id="ARBA00023125"/>
    </source>
</evidence>
<comment type="caution">
    <text evidence="5">The sequence shown here is derived from an EMBL/GenBank/DDBJ whole genome shotgun (WGS) entry which is preliminary data.</text>
</comment>
<dbReference type="SUPFAM" id="SSF46785">
    <property type="entry name" value="Winged helix' DNA-binding domain"/>
    <property type="match status" value="2"/>
</dbReference>
<keyword evidence="3" id="KW-0804">Transcription</keyword>
<feature type="domain" description="HTH asnC-type" evidence="4">
    <location>
        <begin position="163"/>
        <end position="233"/>
    </location>
</feature>
<dbReference type="GO" id="GO:0043565">
    <property type="term" value="F:sequence-specific DNA binding"/>
    <property type="evidence" value="ECO:0007669"/>
    <property type="project" value="InterPro"/>
</dbReference>
<dbReference type="Gene3D" id="1.10.10.10">
    <property type="entry name" value="Winged helix-like DNA-binding domain superfamily/Winged helix DNA-binding domain"/>
    <property type="match status" value="2"/>
</dbReference>
<dbReference type="EMBL" id="JACHVP010000001">
    <property type="protein sequence ID" value="MBB2967208.1"/>
    <property type="molecule type" value="Genomic_DNA"/>
</dbReference>
<dbReference type="PANTHER" id="PTHR30154:SF34">
    <property type="entry name" value="TRANSCRIPTIONAL REGULATOR AZLB"/>
    <property type="match status" value="1"/>
</dbReference>
<dbReference type="SMART" id="SM00344">
    <property type="entry name" value="HTH_ASNC"/>
    <property type="match status" value="2"/>
</dbReference>
<keyword evidence="2 5" id="KW-0238">DNA-binding</keyword>
<reference evidence="5 6" key="1">
    <citation type="submission" date="2020-08" db="EMBL/GenBank/DDBJ databases">
        <title>Sequencing the genomes of 1000 actinobacteria strains.</title>
        <authorList>
            <person name="Klenk H.-P."/>
        </authorList>
    </citation>
    <scope>NUCLEOTIDE SEQUENCE [LARGE SCALE GENOMIC DNA]</scope>
    <source>
        <strain evidence="5 6">DSM 20146</strain>
    </source>
</reference>
<dbReference type="InterPro" id="IPR036388">
    <property type="entry name" value="WH-like_DNA-bd_sf"/>
</dbReference>
<dbReference type="Pfam" id="PF13404">
    <property type="entry name" value="HTH_AsnC-type"/>
    <property type="match status" value="1"/>
</dbReference>
<organism evidence="5 6">
    <name type="scientific">Leifsonia aquatica</name>
    <name type="common">Corynebacterium aquaticum</name>
    <dbReference type="NCBI Taxonomy" id="144185"/>
    <lineage>
        <taxon>Bacteria</taxon>
        <taxon>Bacillati</taxon>
        <taxon>Actinomycetota</taxon>
        <taxon>Actinomycetes</taxon>
        <taxon>Micrococcales</taxon>
        <taxon>Microbacteriaceae</taxon>
        <taxon>Leifsonia</taxon>
    </lineage>
</organism>
<evidence type="ECO:0000313" key="6">
    <source>
        <dbReference type="Proteomes" id="UP000538196"/>
    </source>
</evidence>
<dbReference type="RefSeq" id="WP_183428398.1">
    <property type="nucleotide sequence ID" value="NZ_JACHVP010000001.1"/>
</dbReference>
<keyword evidence="6" id="KW-1185">Reference proteome</keyword>